<organism evidence="1 2">
    <name type="scientific">Rotaria magnacalcarata</name>
    <dbReference type="NCBI Taxonomy" id="392030"/>
    <lineage>
        <taxon>Eukaryota</taxon>
        <taxon>Metazoa</taxon>
        <taxon>Spiralia</taxon>
        <taxon>Gnathifera</taxon>
        <taxon>Rotifera</taxon>
        <taxon>Eurotatoria</taxon>
        <taxon>Bdelloidea</taxon>
        <taxon>Philodinida</taxon>
        <taxon>Philodinidae</taxon>
        <taxon>Rotaria</taxon>
    </lineage>
</organism>
<name>A0A820GYC2_9BILA</name>
<evidence type="ECO:0000313" key="1">
    <source>
        <dbReference type="EMBL" id="CAF4284786.1"/>
    </source>
</evidence>
<proteinExistence type="predicted"/>
<dbReference type="EMBL" id="CAJOBF010010008">
    <property type="protein sequence ID" value="CAF4284786.1"/>
    <property type="molecule type" value="Genomic_DNA"/>
</dbReference>
<evidence type="ECO:0000313" key="2">
    <source>
        <dbReference type="Proteomes" id="UP000663842"/>
    </source>
</evidence>
<accession>A0A820GYC2</accession>
<reference evidence="1" key="1">
    <citation type="submission" date="2021-02" db="EMBL/GenBank/DDBJ databases">
        <authorList>
            <person name="Nowell W R."/>
        </authorList>
    </citation>
    <scope>NUCLEOTIDE SEQUENCE</scope>
</reference>
<feature type="non-terminal residue" evidence="1">
    <location>
        <position position="1"/>
    </location>
</feature>
<dbReference type="Proteomes" id="UP000663842">
    <property type="component" value="Unassembled WGS sequence"/>
</dbReference>
<sequence length="137" mass="15580">MNTFTHTFRFRVNLVHQYTMQSVSYIGNSKRKTIDSYFSLSTEKKSKSPHEQRNYANDENAIIQLCDSHTSHVTIDIDEPIETPSIASSQTSILKILKKCNLQKKSNNKTIGNVIDISISCQDRPAQPKLSSYPKKS</sequence>
<comment type="caution">
    <text evidence="1">The sequence shown here is derived from an EMBL/GenBank/DDBJ whole genome shotgun (WGS) entry which is preliminary data.</text>
</comment>
<protein>
    <submittedName>
        <fullName evidence="1">Uncharacterized protein</fullName>
    </submittedName>
</protein>
<gene>
    <name evidence="1" type="ORF">UXM345_LOCUS32542</name>
</gene>
<dbReference type="AlphaFoldDB" id="A0A820GYC2"/>